<name>A0AAU8B8S7_9CAUD</name>
<dbReference type="Gene3D" id="3.90.75.10">
    <property type="entry name" value="Homing Intron 3 (I-ppo) Encoded Endonuclease, Chain A"/>
    <property type="match status" value="1"/>
</dbReference>
<keyword evidence="2" id="KW-0378">Hydrolase</keyword>
<protein>
    <submittedName>
        <fullName evidence="2">HNH endonuclease motif protein</fullName>
    </submittedName>
</protein>
<evidence type="ECO:0000313" key="2">
    <source>
        <dbReference type="EMBL" id="XCD08769.1"/>
    </source>
</evidence>
<feature type="domain" description="HNH nuclease" evidence="1">
    <location>
        <begin position="27"/>
        <end position="69"/>
    </location>
</feature>
<organism evidence="2">
    <name type="scientific">Escherichia phage Baskent_phicoli_1</name>
    <dbReference type="NCBI Taxonomy" id="3145031"/>
    <lineage>
        <taxon>Viruses</taxon>
        <taxon>Duplodnaviria</taxon>
        <taxon>Heunggongvirae</taxon>
        <taxon>Uroviricota</taxon>
        <taxon>Caudoviricetes</taxon>
        <taxon>Autographivirales</taxon>
        <taxon>Autotranscriptaviridae</taxon>
        <taxon>Studiervirinae</taxon>
        <taxon>Kayfunavirus</taxon>
    </lineage>
</organism>
<dbReference type="InterPro" id="IPR044925">
    <property type="entry name" value="His-Me_finger_sf"/>
</dbReference>
<dbReference type="Gene3D" id="3.90.75.20">
    <property type="match status" value="1"/>
</dbReference>
<dbReference type="SUPFAM" id="SSF54060">
    <property type="entry name" value="His-Me finger endonucleases"/>
    <property type="match status" value="2"/>
</dbReference>
<evidence type="ECO:0000259" key="1">
    <source>
        <dbReference type="Pfam" id="PF13392"/>
    </source>
</evidence>
<accession>A0AAU8B8S7</accession>
<sequence length="211" mass="24418">MTECTRWTGYFLSNGYGQIKKSGVKWLAHRLIYTENFGPIPDGLVVRHKCDNRWCVNPEHLELGTQRDNINDCVTRGRHNNAKLSDQQVREIRKDKRSSRAVAADYGIDHKGHRLIYTENFGPIPDGLVVRHKCDNRWCVNPEHLELGTQRDNIHDCVTRGRHNNAKLSDQQVREIRKDKRSSRAVAADYGIDHKGVLAVRNRKSYQHVED</sequence>
<proteinExistence type="predicted"/>
<dbReference type="EMBL" id="PP766721">
    <property type="protein sequence ID" value="XCD08769.1"/>
    <property type="molecule type" value="Genomic_DNA"/>
</dbReference>
<keyword evidence="2" id="KW-0255">Endonuclease</keyword>
<reference evidence="2" key="1">
    <citation type="submission" date="2024-04" db="EMBL/GenBank/DDBJ databases">
        <authorList>
            <person name="Uskudar Guclu A."/>
            <person name="Unlu S."/>
        </authorList>
    </citation>
    <scope>NUCLEOTIDE SEQUENCE</scope>
</reference>
<feature type="domain" description="HNH nuclease" evidence="1">
    <location>
        <begin position="113"/>
        <end position="153"/>
    </location>
</feature>
<dbReference type="InterPro" id="IPR003615">
    <property type="entry name" value="HNH_nuc"/>
</dbReference>
<dbReference type="InterPro" id="IPR044930">
    <property type="entry name" value="Homing_endonuclease_His-Me"/>
</dbReference>
<dbReference type="GO" id="GO:0004519">
    <property type="term" value="F:endonuclease activity"/>
    <property type="evidence" value="ECO:0007669"/>
    <property type="project" value="UniProtKB-KW"/>
</dbReference>
<keyword evidence="2" id="KW-0540">Nuclease</keyword>
<dbReference type="Pfam" id="PF13392">
    <property type="entry name" value="HNH_3"/>
    <property type="match status" value="2"/>
</dbReference>